<feature type="compositionally biased region" description="Low complexity" evidence="2">
    <location>
        <begin position="133"/>
        <end position="149"/>
    </location>
</feature>
<proteinExistence type="predicted"/>
<feature type="region of interest" description="Disordered" evidence="2">
    <location>
        <begin position="685"/>
        <end position="705"/>
    </location>
</feature>
<dbReference type="EMBL" id="CAUJNA010003526">
    <property type="protein sequence ID" value="CAJ1404127.1"/>
    <property type="molecule type" value="Genomic_DNA"/>
</dbReference>
<protein>
    <submittedName>
        <fullName evidence="3">Uncharacterized protein</fullName>
    </submittedName>
</protein>
<feature type="compositionally biased region" description="Basic residues" evidence="2">
    <location>
        <begin position="154"/>
        <end position="165"/>
    </location>
</feature>
<keyword evidence="1" id="KW-0175">Coiled coil</keyword>
<organism evidence="3 4">
    <name type="scientific">Effrenium voratum</name>
    <dbReference type="NCBI Taxonomy" id="2562239"/>
    <lineage>
        <taxon>Eukaryota</taxon>
        <taxon>Sar</taxon>
        <taxon>Alveolata</taxon>
        <taxon>Dinophyceae</taxon>
        <taxon>Suessiales</taxon>
        <taxon>Symbiodiniaceae</taxon>
        <taxon>Effrenium</taxon>
    </lineage>
</organism>
<feature type="compositionally biased region" description="Polar residues" evidence="2">
    <location>
        <begin position="391"/>
        <end position="407"/>
    </location>
</feature>
<feature type="coiled-coil region" evidence="1">
    <location>
        <begin position="288"/>
        <end position="315"/>
    </location>
</feature>
<evidence type="ECO:0000313" key="3">
    <source>
        <dbReference type="EMBL" id="CAJ1404127.1"/>
    </source>
</evidence>
<feature type="coiled-coil region" evidence="1">
    <location>
        <begin position="57"/>
        <end position="91"/>
    </location>
</feature>
<feature type="coiled-coil region" evidence="1">
    <location>
        <begin position="458"/>
        <end position="545"/>
    </location>
</feature>
<keyword evidence="4" id="KW-1185">Reference proteome</keyword>
<feature type="region of interest" description="Disordered" evidence="2">
    <location>
        <begin position="369"/>
        <end position="416"/>
    </location>
</feature>
<feature type="region of interest" description="Disordered" evidence="2">
    <location>
        <begin position="103"/>
        <end position="186"/>
    </location>
</feature>
<evidence type="ECO:0000313" key="4">
    <source>
        <dbReference type="Proteomes" id="UP001178507"/>
    </source>
</evidence>
<evidence type="ECO:0000256" key="2">
    <source>
        <dbReference type="SAM" id="MobiDB-lite"/>
    </source>
</evidence>
<feature type="region of interest" description="Disordered" evidence="2">
    <location>
        <begin position="616"/>
        <end position="644"/>
    </location>
</feature>
<feature type="compositionally biased region" description="Low complexity" evidence="2">
    <location>
        <begin position="685"/>
        <end position="698"/>
    </location>
</feature>
<comment type="caution">
    <text evidence="3">The sequence shown here is derived from an EMBL/GenBank/DDBJ whole genome shotgun (WGS) entry which is preliminary data.</text>
</comment>
<dbReference type="Proteomes" id="UP001178507">
    <property type="component" value="Unassembled WGS sequence"/>
</dbReference>
<name>A0AA36JEF2_9DINO</name>
<feature type="coiled-coil region" evidence="1">
    <location>
        <begin position="211"/>
        <end position="238"/>
    </location>
</feature>
<reference evidence="3" key="1">
    <citation type="submission" date="2023-08" db="EMBL/GenBank/DDBJ databases">
        <authorList>
            <person name="Chen Y."/>
            <person name="Shah S."/>
            <person name="Dougan E. K."/>
            <person name="Thang M."/>
            <person name="Chan C."/>
        </authorList>
    </citation>
    <scope>NUCLEOTIDE SEQUENCE</scope>
</reference>
<evidence type="ECO:0000256" key="1">
    <source>
        <dbReference type="SAM" id="Coils"/>
    </source>
</evidence>
<accession>A0AA36JEF2</accession>
<sequence length="816" mass="91149">MEHEDPGMRRKRDAVRGDKPVQFSMFDPIVAYDAISTNWVNVPEVAKLGIQAAHKKIGLARQERSELQVALDNLQKQLRGMQEHNVQQIQAIKDRIDILNKTTKRKKKYRKSSACPTEQELKEFRSNGSTTLSPPAAASRSRPSSGRDSFVPVHARRSSVKGHSSRHLELAEQVSEASSDESSVGVSAEQQTLLDQIEPLKEQTLELRTGLKKEGQRRDVLLKRIERVEEQLSQLDARVKDELSPRALSLLFRQIILNELPATVDNSVSQTFEVFKKLTDSIERRLEDDAWRQSIQEVQERLRQLEELAQRQIDREASSELYAEVNSLRSSFARSEEIGMPTVHLAPAVAGPLAEASLDFGLRRPEGRVKAPLADNSPTQAVRSVWEPKQGSESFMGTSSPTTSRQPVRSDDEIPLGGLAEHYSDLDASGPKVGMHAQPSEDALLRRDKRSSLLQSQVNEQAEQLRVAQDQLSSLAETLQEQAAQSSSKEEMRRLHEAQSAALAELRGNFERTMDTMESNVNQQMLQTQRRLQTMDATMSRAQENLIEKTEGRFLEFMSEAESERARLWHQMSVLFPRFLANESKAPMTMSEARVFAIDVRLDSVEDGIVKLMSRDEDEKKRSGRRSSSCLRPEDPQEQSDPLPAMEKLKAPQAFQKDRAPHQLPTQGRPSLGGKLRTALLLASPRRSAAAPARNASPELPGRVSHIPDLGAEVSSPELEGLELQVEFGPTPRATCLSQPLAGLDLSMDDALLEVMGEARNDAEDAKLVRSLNQKGKRWRMGDAAVGRVILGQETRPGTARVRGQWLGTLCRDTEA</sequence>
<gene>
    <name evidence="3" type="ORF">EVOR1521_LOCUS26644</name>
</gene>
<dbReference type="AlphaFoldDB" id="A0AA36JEF2"/>
<feature type="compositionally biased region" description="Polar residues" evidence="2">
    <location>
        <begin position="175"/>
        <end position="186"/>
    </location>
</feature>